<evidence type="ECO:0000313" key="2">
    <source>
        <dbReference type="EMBL" id="JAQ02221.1"/>
    </source>
</evidence>
<reference evidence="1" key="2">
    <citation type="submission" date="2014-07" db="EMBL/GenBank/DDBJ databases">
        <authorList>
            <person name="Hull J."/>
        </authorList>
    </citation>
    <scope>NUCLEOTIDE SEQUENCE</scope>
</reference>
<gene>
    <name evidence="1" type="primary">dcl2</name>
    <name evidence="1" type="ORF">CM83_15373</name>
    <name evidence="2" type="ORF">g.33657</name>
</gene>
<reference evidence="1" key="1">
    <citation type="journal article" date="2014" name="PLoS ONE">
        <title>Transcriptome-Based Identification of ABC Transporters in the Western Tarnished Plant Bug Lygus hesperus.</title>
        <authorList>
            <person name="Hull J.J."/>
            <person name="Chaney K."/>
            <person name="Geib S.M."/>
            <person name="Fabrick J.A."/>
            <person name="Brent C.S."/>
            <person name="Walsh D."/>
            <person name="Lavine L.C."/>
        </authorList>
    </citation>
    <scope>NUCLEOTIDE SEQUENCE</scope>
</reference>
<accession>A0A0A9XY91</accession>
<dbReference type="AlphaFoldDB" id="A0A0A9XY91"/>
<organism evidence="1">
    <name type="scientific">Lygus hesperus</name>
    <name type="common">Western plant bug</name>
    <dbReference type="NCBI Taxonomy" id="30085"/>
    <lineage>
        <taxon>Eukaryota</taxon>
        <taxon>Metazoa</taxon>
        <taxon>Ecdysozoa</taxon>
        <taxon>Arthropoda</taxon>
        <taxon>Hexapoda</taxon>
        <taxon>Insecta</taxon>
        <taxon>Pterygota</taxon>
        <taxon>Neoptera</taxon>
        <taxon>Paraneoptera</taxon>
        <taxon>Hemiptera</taxon>
        <taxon>Heteroptera</taxon>
        <taxon>Panheteroptera</taxon>
        <taxon>Cimicomorpha</taxon>
        <taxon>Miridae</taxon>
        <taxon>Mirini</taxon>
        <taxon>Lygus</taxon>
    </lineage>
</organism>
<protein>
    <submittedName>
        <fullName evidence="1">Dicer-like protein 2</fullName>
    </submittedName>
</protein>
<sequence>MKGYQSLGVTLERIMFSRKLLFSCSVLTLLVSASVGHLTLLDTVLTIVGKMDSLHLAMADISGSYRTAINGSRYEYQADFSCQNGKMDVGQFTLVDGPYLTGSDGEAQLQFTVSVGSSSVIYASCREVTMYPSNHTNHVYTYTNNMIKGSGLEASSTVLIKRDGFSCSTKSSVYIPTNVTALLDTWWSDCPGCEIVIAAHINQTLHESLIPVVENIVSGSDLCFLLDY</sequence>
<reference evidence="2" key="3">
    <citation type="journal article" date="2016" name="Gigascience">
        <title>De novo construction of an expanded transcriptome assembly for the western tarnished plant bug, Lygus hesperus.</title>
        <authorList>
            <person name="Tassone E.E."/>
            <person name="Geib S.M."/>
            <person name="Hall B."/>
            <person name="Fabrick J.A."/>
            <person name="Brent C.S."/>
            <person name="Hull J.J."/>
        </authorList>
    </citation>
    <scope>NUCLEOTIDE SEQUENCE</scope>
</reference>
<proteinExistence type="predicted"/>
<evidence type="ECO:0000313" key="1">
    <source>
        <dbReference type="EMBL" id="JAG24351.1"/>
    </source>
</evidence>
<dbReference type="EMBL" id="GDHC01016408">
    <property type="protein sequence ID" value="JAQ02221.1"/>
    <property type="molecule type" value="Transcribed_RNA"/>
</dbReference>
<name>A0A0A9XY91_LYGHE</name>
<dbReference type="EMBL" id="GBHO01019253">
    <property type="protein sequence ID" value="JAG24351.1"/>
    <property type="molecule type" value="Transcribed_RNA"/>
</dbReference>